<reference evidence="2 3" key="1">
    <citation type="journal article" date="2011" name="Front. Microbiol.">
        <title>Genomic signatures of strain selection and enhancement in Bacillus atrophaeus var. globigii, a historical biowarfare simulant.</title>
        <authorList>
            <person name="Gibbons H.S."/>
            <person name="Broomall S.M."/>
            <person name="McNew L.A."/>
            <person name="Daligault H."/>
            <person name="Chapman C."/>
            <person name="Bruce D."/>
            <person name="Karavis M."/>
            <person name="Krepps M."/>
            <person name="McGregor P.A."/>
            <person name="Hong C."/>
            <person name="Park K.H."/>
            <person name="Akmal A."/>
            <person name="Feldman A."/>
            <person name="Lin J.S."/>
            <person name="Chang W.E."/>
            <person name="Higgs B.W."/>
            <person name="Demirev P."/>
            <person name="Lindquist J."/>
            <person name="Liem A."/>
            <person name="Fochler E."/>
            <person name="Read T.D."/>
            <person name="Tapia R."/>
            <person name="Johnson S."/>
            <person name="Bishop-Lilly K.A."/>
            <person name="Detter C."/>
            <person name="Han C."/>
            <person name="Sozhamannan S."/>
            <person name="Rosenzweig C.N."/>
            <person name="Skowronski E.W."/>
        </authorList>
    </citation>
    <scope>NUCLEOTIDE SEQUENCE [LARGE SCALE GENOMIC DNA]</scope>
    <source>
        <strain evidence="2 3">MLST1</strain>
    </source>
</reference>
<keyword evidence="1" id="KW-0812">Transmembrane</keyword>
<dbReference type="GO" id="GO:0016020">
    <property type="term" value="C:membrane"/>
    <property type="evidence" value="ECO:0007669"/>
    <property type="project" value="InterPro"/>
</dbReference>
<name>A0A432W133_9GAMM</name>
<feature type="transmembrane region" description="Helical" evidence="1">
    <location>
        <begin position="6"/>
        <end position="26"/>
    </location>
</feature>
<accession>A0A432W133</accession>
<gene>
    <name evidence="2" type="ORF">CWE09_13450</name>
</gene>
<dbReference type="Proteomes" id="UP000288293">
    <property type="component" value="Unassembled WGS sequence"/>
</dbReference>
<evidence type="ECO:0000313" key="3">
    <source>
        <dbReference type="Proteomes" id="UP000288293"/>
    </source>
</evidence>
<feature type="transmembrane region" description="Helical" evidence="1">
    <location>
        <begin position="168"/>
        <end position="188"/>
    </location>
</feature>
<feature type="transmembrane region" description="Helical" evidence="1">
    <location>
        <begin position="65"/>
        <end position="87"/>
    </location>
</feature>
<dbReference type="GO" id="GO:0015501">
    <property type="term" value="F:glutamate:sodium symporter activity"/>
    <property type="evidence" value="ECO:0007669"/>
    <property type="project" value="InterPro"/>
</dbReference>
<feature type="transmembrane region" description="Helical" evidence="1">
    <location>
        <begin position="415"/>
        <end position="442"/>
    </location>
</feature>
<dbReference type="InterPro" id="IPR004445">
    <property type="entry name" value="GltS"/>
</dbReference>
<keyword evidence="1" id="KW-0472">Membrane</keyword>
<keyword evidence="3" id="KW-1185">Reference proteome</keyword>
<feature type="transmembrane region" description="Helical" evidence="1">
    <location>
        <begin position="323"/>
        <end position="346"/>
    </location>
</feature>
<feature type="transmembrane region" description="Helical" evidence="1">
    <location>
        <begin position="295"/>
        <end position="317"/>
    </location>
</feature>
<sequence length="450" mass="48056">MQLIDIFVAMLLMGLLILLAQGLHLKLPFLSRYFIPTSVVAGLLGLLLGPQVVGEDLSLWPDATTIVWSGLPELLISVVFACLFLGKKLASPRQIWRMAGPMVAHGQTLAWGQYVIGLSLALLILTPLFGVSPLAGAVIEIGFEGGHGTSAGLADTFAELGFESGADLALGLATVGIVAGVLLGTLLVNWGRYKGLIKDHEVTLDKKKKQSQDSVPASLLESMTLHLAFIALAISLGWLLLQGLILIESFTWNQQGDGLELMGHMPLFPLAMLGGVLIQMLLTRLGRGDLLDSKLISRISGTALDVLIVAAIATLSLATVAEYIGPFLILAVAGVSWCLFGFLLLAPRIFPRDWLPMGLADFGQSIGTTVVGLLLVRMADPLNKTGTLESFGYKQLLFEPFVGGGVATAMSLPMIYYFGALPVLLVCAAIMLFWLCVGLFVFGPEKETQE</sequence>
<protein>
    <submittedName>
        <fullName evidence="2">Sodium:glutamate symporter</fullName>
    </submittedName>
</protein>
<keyword evidence="1" id="KW-1133">Transmembrane helix</keyword>
<comment type="caution">
    <text evidence="2">The sequence shown here is derived from an EMBL/GenBank/DDBJ whole genome shotgun (WGS) entry which is preliminary data.</text>
</comment>
<proteinExistence type="predicted"/>
<feature type="transmembrane region" description="Helical" evidence="1">
    <location>
        <begin position="33"/>
        <end position="53"/>
    </location>
</feature>
<dbReference type="OrthoDB" id="9801557at2"/>
<dbReference type="EMBL" id="PIPL01000004">
    <property type="protein sequence ID" value="RUO22934.1"/>
    <property type="molecule type" value="Genomic_DNA"/>
</dbReference>
<feature type="transmembrane region" description="Helical" evidence="1">
    <location>
        <begin position="108"/>
        <end position="129"/>
    </location>
</feature>
<feature type="transmembrane region" description="Helical" evidence="1">
    <location>
        <begin position="227"/>
        <end position="247"/>
    </location>
</feature>
<dbReference type="RefSeq" id="WP_126804576.1">
    <property type="nucleotide sequence ID" value="NZ_PIPL01000004.1"/>
</dbReference>
<feature type="transmembrane region" description="Helical" evidence="1">
    <location>
        <begin position="358"/>
        <end position="379"/>
    </location>
</feature>
<evidence type="ECO:0000256" key="1">
    <source>
        <dbReference type="SAM" id="Phobius"/>
    </source>
</evidence>
<organism evidence="2 3">
    <name type="scientific">Aliidiomarina minuta</name>
    <dbReference type="NCBI Taxonomy" id="880057"/>
    <lineage>
        <taxon>Bacteria</taxon>
        <taxon>Pseudomonadati</taxon>
        <taxon>Pseudomonadota</taxon>
        <taxon>Gammaproteobacteria</taxon>
        <taxon>Alteromonadales</taxon>
        <taxon>Idiomarinaceae</taxon>
        <taxon>Aliidiomarina</taxon>
    </lineage>
</organism>
<dbReference type="AlphaFoldDB" id="A0A432W133"/>
<dbReference type="PANTHER" id="PTHR36178:SF1">
    <property type="entry name" value="SODIUM_GLUTAMATE SYMPORTER"/>
    <property type="match status" value="1"/>
</dbReference>
<dbReference type="PANTHER" id="PTHR36178">
    <property type="entry name" value="SLR0625 PROTEIN"/>
    <property type="match status" value="1"/>
</dbReference>
<evidence type="ECO:0000313" key="2">
    <source>
        <dbReference type="EMBL" id="RUO22934.1"/>
    </source>
</evidence>
<dbReference type="GO" id="GO:0015813">
    <property type="term" value="P:L-glutamate transmembrane transport"/>
    <property type="evidence" value="ECO:0007669"/>
    <property type="project" value="InterPro"/>
</dbReference>
<dbReference type="Pfam" id="PF03616">
    <property type="entry name" value="Glt_symporter"/>
    <property type="match status" value="1"/>
</dbReference>
<feature type="transmembrane region" description="Helical" evidence="1">
    <location>
        <begin position="267"/>
        <end position="283"/>
    </location>
</feature>